<protein>
    <submittedName>
        <fullName evidence="2">Uncharacterized protein</fullName>
    </submittedName>
</protein>
<feature type="region of interest" description="Disordered" evidence="1">
    <location>
        <begin position="371"/>
        <end position="399"/>
    </location>
</feature>
<evidence type="ECO:0000256" key="1">
    <source>
        <dbReference type="SAM" id="MobiDB-lite"/>
    </source>
</evidence>
<feature type="compositionally biased region" description="Gly residues" evidence="1">
    <location>
        <begin position="375"/>
        <end position="392"/>
    </location>
</feature>
<accession>A0AAN6UB07</accession>
<dbReference type="PANTHER" id="PTHR35569">
    <property type="entry name" value="CYANAMIDE HYDRATASE DDI2-RELATED"/>
    <property type="match status" value="1"/>
</dbReference>
<comment type="caution">
    <text evidence="2">The sequence shown here is derived from an EMBL/GenBank/DDBJ whole genome shotgun (WGS) entry which is preliminary data.</text>
</comment>
<reference evidence="2" key="2">
    <citation type="submission" date="2023-05" db="EMBL/GenBank/DDBJ databases">
        <authorList>
            <consortium name="Lawrence Berkeley National Laboratory"/>
            <person name="Steindorff A."/>
            <person name="Hensen N."/>
            <person name="Bonometti L."/>
            <person name="Westerberg I."/>
            <person name="Brannstrom I.O."/>
            <person name="Guillou S."/>
            <person name="Cros-Aarteil S."/>
            <person name="Calhoun S."/>
            <person name="Haridas S."/>
            <person name="Kuo A."/>
            <person name="Mondo S."/>
            <person name="Pangilinan J."/>
            <person name="Riley R."/>
            <person name="Labutti K."/>
            <person name="Andreopoulos B."/>
            <person name="Lipzen A."/>
            <person name="Chen C."/>
            <person name="Yanf M."/>
            <person name="Daum C."/>
            <person name="Ng V."/>
            <person name="Clum A."/>
            <person name="Ohm R."/>
            <person name="Martin F."/>
            <person name="Silar P."/>
            <person name="Natvig D."/>
            <person name="Lalanne C."/>
            <person name="Gautier V."/>
            <person name="Ament-Velasquez S.L."/>
            <person name="Kruys A."/>
            <person name="Hutchinson M.I."/>
            <person name="Powell A.J."/>
            <person name="Barry K."/>
            <person name="Miller A.N."/>
            <person name="Grigoriev I.V."/>
            <person name="Debuchy R."/>
            <person name="Gladieux P."/>
            <person name="Thoren M.H."/>
            <person name="Johannesson H."/>
        </authorList>
    </citation>
    <scope>NUCLEOTIDE SEQUENCE</scope>
    <source>
        <strain evidence="2">CBS 731.68</strain>
    </source>
</reference>
<name>A0AAN6UB07_9PEZI</name>
<dbReference type="EMBL" id="MU853223">
    <property type="protein sequence ID" value="KAK4129705.1"/>
    <property type="molecule type" value="Genomic_DNA"/>
</dbReference>
<dbReference type="Proteomes" id="UP001302602">
    <property type="component" value="Unassembled WGS sequence"/>
</dbReference>
<dbReference type="PANTHER" id="PTHR35569:SF1">
    <property type="entry name" value="CYANAMIDE HYDRATASE DDI2-RELATED"/>
    <property type="match status" value="1"/>
</dbReference>
<gene>
    <name evidence="2" type="ORF">N657DRAFT_668622</name>
</gene>
<dbReference type="RefSeq" id="XP_062653476.1">
    <property type="nucleotide sequence ID" value="XM_062795452.1"/>
</dbReference>
<organism evidence="2 3">
    <name type="scientific">Parathielavia appendiculata</name>
    <dbReference type="NCBI Taxonomy" id="2587402"/>
    <lineage>
        <taxon>Eukaryota</taxon>
        <taxon>Fungi</taxon>
        <taxon>Dikarya</taxon>
        <taxon>Ascomycota</taxon>
        <taxon>Pezizomycotina</taxon>
        <taxon>Sordariomycetes</taxon>
        <taxon>Sordariomycetidae</taxon>
        <taxon>Sordariales</taxon>
        <taxon>Chaetomiaceae</taxon>
        <taxon>Parathielavia</taxon>
    </lineage>
</organism>
<dbReference type="GeneID" id="87832220"/>
<evidence type="ECO:0000313" key="3">
    <source>
        <dbReference type="Proteomes" id="UP001302602"/>
    </source>
</evidence>
<evidence type="ECO:0000313" key="2">
    <source>
        <dbReference type="EMBL" id="KAK4129705.1"/>
    </source>
</evidence>
<proteinExistence type="predicted"/>
<sequence>MGSTPWGQQQRAMMARAASRLRSGGAGWPCRIQVRHVLVVDAMSGGVWWELTRRRLRRGGQIYHFEKVCSFLDGLSGCTSSARGKNASGCSHCFLPSSPAVSSALSPDITIMDTQDPTANGVRPETQRLLWLMPDHPMCHEALCMADQSLSLPVVYHSFRVWLYACALIQDDAPDYSVSLEDRAQLAAHQRDQSPHLLSPVRVDPPTLFVACILLRYGSATQFDNHRARFEVISADQVAHVLRKHCLTQVIVDEMWLAVALHTSTGIAEAIPGVPRAVKLALLTDEGLRPPPQRSLLPGGPDTANWMVGALAGGCMVRQQPGRKDDPQYSLQVRLAMQSRKDTDPVMENLKAPKGSLAADLVGAWRTSEGLLRRGQGGGGGRGFEDGSGGNGDGREGNGALVGEVEEVGDMVGEITIKFKASPARGDLPTFAF</sequence>
<dbReference type="AlphaFoldDB" id="A0AAN6UB07"/>
<reference evidence="2" key="1">
    <citation type="journal article" date="2023" name="Mol. Phylogenet. Evol.">
        <title>Genome-scale phylogeny and comparative genomics of the fungal order Sordariales.</title>
        <authorList>
            <person name="Hensen N."/>
            <person name="Bonometti L."/>
            <person name="Westerberg I."/>
            <person name="Brannstrom I.O."/>
            <person name="Guillou S."/>
            <person name="Cros-Aarteil S."/>
            <person name="Calhoun S."/>
            <person name="Haridas S."/>
            <person name="Kuo A."/>
            <person name="Mondo S."/>
            <person name="Pangilinan J."/>
            <person name="Riley R."/>
            <person name="LaButti K."/>
            <person name="Andreopoulos B."/>
            <person name="Lipzen A."/>
            <person name="Chen C."/>
            <person name="Yan M."/>
            <person name="Daum C."/>
            <person name="Ng V."/>
            <person name="Clum A."/>
            <person name="Steindorff A."/>
            <person name="Ohm R.A."/>
            <person name="Martin F."/>
            <person name="Silar P."/>
            <person name="Natvig D.O."/>
            <person name="Lalanne C."/>
            <person name="Gautier V."/>
            <person name="Ament-Velasquez S.L."/>
            <person name="Kruys A."/>
            <person name="Hutchinson M.I."/>
            <person name="Powell A.J."/>
            <person name="Barry K."/>
            <person name="Miller A.N."/>
            <person name="Grigoriev I.V."/>
            <person name="Debuchy R."/>
            <person name="Gladieux P."/>
            <person name="Hiltunen Thoren M."/>
            <person name="Johannesson H."/>
        </authorList>
    </citation>
    <scope>NUCLEOTIDE SEQUENCE</scope>
    <source>
        <strain evidence="2">CBS 731.68</strain>
    </source>
</reference>
<keyword evidence="3" id="KW-1185">Reference proteome</keyword>